<keyword evidence="5 6" id="KW-0067">ATP-binding</keyword>
<evidence type="ECO:0000256" key="3">
    <source>
        <dbReference type="ARBA" id="ARBA00022741"/>
    </source>
</evidence>
<keyword evidence="4 6" id="KW-0658">Purine biosynthesis</keyword>
<accession>A0A2U3JY68</accession>
<dbReference type="HAMAP" id="MF_01926">
    <property type="entry name" value="PurS"/>
    <property type="match status" value="1"/>
</dbReference>
<sequence>MTAYVYVSLKKSVLDPQGKTIQGALNKMGYKGLGSVRQGKYFEIMLDQGISREEAHSEIERIAREVLTNPVIEEYRFSLAD</sequence>
<evidence type="ECO:0000256" key="4">
    <source>
        <dbReference type="ARBA" id="ARBA00022755"/>
    </source>
</evidence>
<evidence type="ECO:0000313" key="8">
    <source>
        <dbReference type="Proteomes" id="UP000238701"/>
    </source>
</evidence>
<evidence type="ECO:0000256" key="5">
    <source>
        <dbReference type="ARBA" id="ARBA00022840"/>
    </source>
</evidence>
<evidence type="ECO:0000256" key="6">
    <source>
        <dbReference type="HAMAP-Rule" id="MF_01926"/>
    </source>
</evidence>
<comment type="catalytic activity">
    <reaction evidence="6">
        <text>N(2)-formyl-N(1)-(5-phospho-beta-D-ribosyl)glycinamide + L-glutamine + ATP + H2O = 2-formamido-N(1)-(5-O-phospho-beta-D-ribosyl)acetamidine + L-glutamate + ADP + phosphate + H(+)</text>
        <dbReference type="Rhea" id="RHEA:17129"/>
        <dbReference type="ChEBI" id="CHEBI:15377"/>
        <dbReference type="ChEBI" id="CHEBI:15378"/>
        <dbReference type="ChEBI" id="CHEBI:29985"/>
        <dbReference type="ChEBI" id="CHEBI:30616"/>
        <dbReference type="ChEBI" id="CHEBI:43474"/>
        <dbReference type="ChEBI" id="CHEBI:58359"/>
        <dbReference type="ChEBI" id="CHEBI:147286"/>
        <dbReference type="ChEBI" id="CHEBI:147287"/>
        <dbReference type="ChEBI" id="CHEBI:456216"/>
        <dbReference type="EC" id="6.3.5.3"/>
    </reaction>
</comment>
<evidence type="ECO:0000256" key="1">
    <source>
        <dbReference type="ARBA" id="ARBA00022490"/>
    </source>
</evidence>
<protein>
    <recommendedName>
        <fullName evidence="6">Phosphoribosylformylglycinamidine synthase subunit PurS</fullName>
        <shortName evidence="6">FGAM synthase</shortName>
        <ecNumber evidence="6">6.3.5.3</ecNumber>
    </recommendedName>
    <alternativeName>
        <fullName evidence="6">Formylglycinamide ribonucleotide amidotransferase subunit III</fullName>
        <shortName evidence="6">FGAR amidotransferase III</shortName>
        <shortName evidence="6">FGAR-AT III</shortName>
    </alternativeName>
    <alternativeName>
        <fullName evidence="6">Phosphoribosylformylglycinamidine synthase subunit III</fullName>
    </alternativeName>
</protein>
<dbReference type="PANTHER" id="PTHR34696">
    <property type="entry name" value="PHOSPHORIBOSYLFORMYLGLYCINAMIDINE SYNTHASE SUBUNIT PURS"/>
    <property type="match status" value="1"/>
</dbReference>
<dbReference type="GO" id="GO:0006189">
    <property type="term" value="P:'de novo' IMP biosynthetic process"/>
    <property type="evidence" value="ECO:0007669"/>
    <property type="project" value="UniProtKB-UniRule"/>
</dbReference>
<keyword evidence="3 6" id="KW-0547">Nucleotide-binding</keyword>
<dbReference type="InterPro" id="IPR036604">
    <property type="entry name" value="PurS-like_sf"/>
</dbReference>
<evidence type="ECO:0000313" key="7">
    <source>
        <dbReference type="EMBL" id="SPF32321.1"/>
    </source>
</evidence>
<dbReference type="NCBIfam" id="TIGR00302">
    <property type="entry name" value="phosphoribosylformylglycinamidine synthase subunit PurS"/>
    <property type="match status" value="1"/>
</dbReference>
<dbReference type="EC" id="6.3.5.3" evidence="6"/>
<dbReference type="EMBL" id="OMOD01000007">
    <property type="protein sequence ID" value="SPF32321.1"/>
    <property type="molecule type" value="Genomic_DNA"/>
</dbReference>
<comment type="subcellular location">
    <subcellularLocation>
        <location evidence="6">Cytoplasm</location>
    </subcellularLocation>
</comment>
<keyword evidence="2 6" id="KW-0436">Ligase</keyword>
<name>A0A2U3JY68_9BACT</name>
<keyword evidence="1 6" id="KW-0963">Cytoplasm</keyword>
<dbReference type="GO" id="GO:0005737">
    <property type="term" value="C:cytoplasm"/>
    <property type="evidence" value="ECO:0007669"/>
    <property type="project" value="UniProtKB-SubCell"/>
</dbReference>
<evidence type="ECO:0000256" key="2">
    <source>
        <dbReference type="ARBA" id="ARBA00022598"/>
    </source>
</evidence>
<comment type="function">
    <text evidence="6">Part of the phosphoribosylformylglycinamidine synthase complex involved in the purines biosynthetic pathway. Catalyzes the ATP-dependent conversion of formylglycinamide ribonucleotide (FGAR) and glutamine to yield formylglycinamidine ribonucleotide (FGAM) and glutamate. The FGAM synthase complex is composed of three subunits. PurQ produces an ammonia molecule by converting glutamine to glutamate. PurL transfers the ammonia molecule to FGAR to form FGAM in an ATP-dependent manner. PurS interacts with PurQ and PurL and is thought to assist in the transfer of the ammonia molecule from PurQ to PurL.</text>
</comment>
<dbReference type="NCBIfam" id="NF004630">
    <property type="entry name" value="PRK05974.1"/>
    <property type="match status" value="1"/>
</dbReference>
<dbReference type="InterPro" id="IPR003850">
    <property type="entry name" value="PurS"/>
</dbReference>
<dbReference type="GO" id="GO:0004642">
    <property type="term" value="F:phosphoribosylformylglycinamidine synthase activity"/>
    <property type="evidence" value="ECO:0007669"/>
    <property type="project" value="UniProtKB-UniRule"/>
</dbReference>
<proteinExistence type="inferred from homology"/>
<dbReference type="Pfam" id="PF02700">
    <property type="entry name" value="PurS"/>
    <property type="match status" value="1"/>
</dbReference>
<gene>
    <name evidence="6" type="primary">purS</name>
    <name evidence="7" type="ORF">SBA1_1040089</name>
</gene>
<dbReference type="Proteomes" id="UP000238701">
    <property type="component" value="Unassembled WGS sequence"/>
</dbReference>
<dbReference type="GO" id="GO:0005524">
    <property type="term" value="F:ATP binding"/>
    <property type="evidence" value="ECO:0007669"/>
    <property type="project" value="UniProtKB-UniRule"/>
</dbReference>
<comment type="subunit">
    <text evidence="6">Part of the FGAM synthase complex composed of 1 PurL, 1 PurQ and 2 PurS subunits.</text>
</comment>
<dbReference type="Gene3D" id="3.30.1280.10">
    <property type="entry name" value="Phosphoribosylformylglycinamidine synthase subunit PurS"/>
    <property type="match status" value="1"/>
</dbReference>
<organism evidence="7 8">
    <name type="scientific">Candidatus Sulfotelmatobacter kueseliae</name>
    <dbReference type="NCBI Taxonomy" id="2042962"/>
    <lineage>
        <taxon>Bacteria</taxon>
        <taxon>Pseudomonadati</taxon>
        <taxon>Acidobacteriota</taxon>
        <taxon>Terriglobia</taxon>
        <taxon>Terriglobales</taxon>
        <taxon>Candidatus Korobacteraceae</taxon>
        <taxon>Candidatus Sulfotelmatobacter</taxon>
    </lineage>
</organism>
<dbReference type="AlphaFoldDB" id="A0A2U3JY68"/>
<reference evidence="8" key="1">
    <citation type="submission" date="2018-02" db="EMBL/GenBank/DDBJ databases">
        <authorList>
            <person name="Hausmann B."/>
        </authorList>
    </citation>
    <scope>NUCLEOTIDE SEQUENCE [LARGE SCALE GENOMIC DNA]</scope>
    <source>
        <strain evidence="8">Peat soil MAG SbA1</strain>
    </source>
</reference>
<comment type="pathway">
    <text evidence="6">Purine metabolism; IMP biosynthesis via de novo pathway; 5-amino-1-(5-phospho-D-ribosyl)imidazole from N(2)-formyl-N(1)-(5-phospho-D-ribosyl)glycinamide: step 1/2.</text>
</comment>
<dbReference type="UniPathway" id="UPA00074">
    <property type="reaction ID" value="UER00128"/>
</dbReference>
<dbReference type="SUPFAM" id="SSF82697">
    <property type="entry name" value="PurS-like"/>
    <property type="match status" value="1"/>
</dbReference>
<dbReference type="OrthoDB" id="9799101at2"/>
<dbReference type="PANTHER" id="PTHR34696:SF1">
    <property type="entry name" value="PHOSPHORIBOSYLFORMYLGLYCINAMIDINE SYNTHASE SUBUNIT PURS"/>
    <property type="match status" value="1"/>
</dbReference>
<comment type="similarity">
    <text evidence="6">Belongs to the PurS family.</text>
</comment>